<name>A0AAN7BSL3_9PEZI</name>
<dbReference type="EMBL" id="MU865315">
    <property type="protein sequence ID" value="KAK4228765.1"/>
    <property type="molecule type" value="Genomic_DNA"/>
</dbReference>
<sequence>MASSSSSTAESPLLQCPNCMAVDLDDLLHGNEPPANWKHTKRFGSSVQLFPELKETTPPHCLTCRFLLQLCGHLGNDRPTHFKVRLRFPDSKGIIENRMITVQDVSGGRGTEVIHLLPVLEENHGTDVVSGRLIGPEVVYDDLVEWIEECRLNHSDQGCGQLEGHPDEIPGLRLIDCETRHVVPGSKGVKFVALSYVWGQGSGPPDPPSSTGALPGSVPNTINDAMEVTKRLGLRYLWADQFCIDQKRLEHKMQQIALMDMIYSLAFITIIAACGDSSVYGLPGVHPNRPRQAQPSLQFRNTLWVSGLRDSNNLIHDSKWFTRGWTYQEGVFSRRRLIFTDDQVVFECNTSQCREAWAGKLFIKDRQLMFGRGLYQKDHHLKATTPLDQHIKSYSNKDLTFGGDGFNALAGVFRAFSQFRPLPKYQIFGIPVDTSLYYLKNKQDDLWLPETADGGGSTDGLDHVFAQALCWELNSGSAERRDGFPTWSWLSWKSLLSDNWIFKPFNNNSMANVKFYFQKMQEADNCKFERLTEKVVQSMNRFDGKPIPYTGRLRIEGAYLAKVIVSFAPDSSSGGRRKEFIMFADKWSGKKDDDSRPSWRVEIYPSELDEELEKLFQSSSSPSSDTGSLMCLMFAKRFDELVYPKLIIWNKPGKTAAQRIGHVEDYKAEHEYNIYDCFSFSTDGIIELE</sequence>
<reference evidence="2" key="2">
    <citation type="submission" date="2023-05" db="EMBL/GenBank/DDBJ databases">
        <authorList>
            <consortium name="Lawrence Berkeley National Laboratory"/>
            <person name="Steindorff A."/>
            <person name="Hensen N."/>
            <person name="Bonometti L."/>
            <person name="Westerberg I."/>
            <person name="Brannstrom I.O."/>
            <person name="Guillou S."/>
            <person name="Cros-Aarteil S."/>
            <person name="Calhoun S."/>
            <person name="Haridas S."/>
            <person name="Kuo A."/>
            <person name="Mondo S."/>
            <person name="Pangilinan J."/>
            <person name="Riley R."/>
            <person name="Labutti K."/>
            <person name="Andreopoulos B."/>
            <person name="Lipzen A."/>
            <person name="Chen C."/>
            <person name="Yanf M."/>
            <person name="Daum C."/>
            <person name="Ng V."/>
            <person name="Clum A."/>
            <person name="Ohm R."/>
            <person name="Martin F."/>
            <person name="Silar P."/>
            <person name="Natvig D."/>
            <person name="Lalanne C."/>
            <person name="Gautier V."/>
            <person name="Ament-Velasquez S.L."/>
            <person name="Kruys A."/>
            <person name="Hutchinson M.I."/>
            <person name="Powell A.J."/>
            <person name="Barry K."/>
            <person name="Miller A.N."/>
            <person name="Grigoriev I.V."/>
            <person name="Debuchy R."/>
            <person name="Gladieux P."/>
            <person name="Thoren M.H."/>
            <person name="Johannesson H."/>
        </authorList>
    </citation>
    <scope>NUCLEOTIDE SEQUENCE</scope>
    <source>
        <strain evidence="2">CBS 990.96</strain>
    </source>
</reference>
<dbReference type="AlphaFoldDB" id="A0AAN7BSL3"/>
<keyword evidence="3" id="KW-1185">Reference proteome</keyword>
<evidence type="ECO:0000259" key="1">
    <source>
        <dbReference type="Pfam" id="PF06985"/>
    </source>
</evidence>
<evidence type="ECO:0000313" key="2">
    <source>
        <dbReference type="EMBL" id="KAK4228765.1"/>
    </source>
</evidence>
<dbReference type="PANTHER" id="PTHR33112">
    <property type="entry name" value="DOMAIN PROTEIN, PUTATIVE-RELATED"/>
    <property type="match status" value="1"/>
</dbReference>
<dbReference type="Proteomes" id="UP001301958">
    <property type="component" value="Unassembled WGS sequence"/>
</dbReference>
<dbReference type="Pfam" id="PF06985">
    <property type="entry name" value="HET"/>
    <property type="match status" value="1"/>
</dbReference>
<dbReference type="InterPro" id="IPR010730">
    <property type="entry name" value="HET"/>
</dbReference>
<feature type="domain" description="Heterokaryon incompatibility" evidence="1">
    <location>
        <begin position="191"/>
        <end position="329"/>
    </location>
</feature>
<accession>A0AAN7BSL3</accession>
<gene>
    <name evidence="2" type="ORF">QBC38DRAFT_543981</name>
</gene>
<comment type="caution">
    <text evidence="2">The sequence shown here is derived from an EMBL/GenBank/DDBJ whole genome shotgun (WGS) entry which is preliminary data.</text>
</comment>
<proteinExistence type="predicted"/>
<dbReference type="PANTHER" id="PTHR33112:SF1">
    <property type="entry name" value="HETEROKARYON INCOMPATIBILITY DOMAIN-CONTAINING PROTEIN"/>
    <property type="match status" value="1"/>
</dbReference>
<reference evidence="2" key="1">
    <citation type="journal article" date="2023" name="Mol. Phylogenet. Evol.">
        <title>Genome-scale phylogeny and comparative genomics of the fungal order Sordariales.</title>
        <authorList>
            <person name="Hensen N."/>
            <person name="Bonometti L."/>
            <person name="Westerberg I."/>
            <person name="Brannstrom I.O."/>
            <person name="Guillou S."/>
            <person name="Cros-Aarteil S."/>
            <person name="Calhoun S."/>
            <person name="Haridas S."/>
            <person name="Kuo A."/>
            <person name="Mondo S."/>
            <person name="Pangilinan J."/>
            <person name="Riley R."/>
            <person name="LaButti K."/>
            <person name="Andreopoulos B."/>
            <person name="Lipzen A."/>
            <person name="Chen C."/>
            <person name="Yan M."/>
            <person name="Daum C."/>
            <person name="Ng V."/>
            <person name="Clum A."/>
            <person name="Steindorff A."/>
            <person name="Ohm R.A."/>
            <person name="Martin F."/>
            <person name="Silar P."/>
            <person name="Natvig D.O."/>
            <person name="Lalanne C."/>
            <person name="Gautier V."/>
            <person name="Ament-Velasquez S.L."/>
            <person name="Kruys A."/>
            <person name="Hutchinson M.I."/>
            <person name="Powell A.J."/>
            <person name="Barry K."/>
            <person name="Miller A.N."/>
            <person name="Grigoriev I.V."/>
            <person name="Debuchy R."/>
            <person name="Gladieux P."/>
            <person name="Hiltunen Thoren M."/>
            <person name="Johannesson H."/>
        </authorList>
    </citation>
    <scope>NUCLEOTIDE SEQUENCE</scope>
    <source>
        <strain evidence="2">CBS 990.96</strain>
    </source>
</reference>
<evidence type="ECO:0000313" key="3">
    <source>
        <dbReference type="Proteomes" id="UP001301958"/>
    </source>
</evidence>
<organism evidence="2 3">
    <name type="scientific">Podospora fimiseda</name>
    <dbReference type="NCBI Taxonomy" id="252190"/>
    <lineage>
        <taxon>Eukaryota</taxon>
        <taxon>Fungi</taxon>
        <taxon>Dikarya</taxon>
        <taxon>Ascomycota</taxon>
        <taxon>Pezizomycotina</taxon>
        <taxon>Sordariomycetes</taxon>
        <taxon>Sordariomycetidae</taxon>
        <taxon>Sordariales</taxon>
        <taxon>Podosporaceae</taxon>
        <taxon>Podospora</taxon>
    </lineage>
</organism>
<protein>
    <submittedName>
        <fullName evidence="2">Heterokaryon incompatibility protein-domain-containing protein</fullName>
    </submittedName>
</protein>